<protein>
    <submittedName>
        <fullName evidence="12">SusC/RagA family TonB-linked outer membrane protein</fullName>
    </submittedName>
</protein>
<dbReference type="Pfam" id="PF00593">
    <property type="entry name" value="TonB_dep_Rec_b-barrel"/>
    <property type="match status" value="1"/>
</dbReference>
<evidence type="ECO:0000256" key="3">
    <source>
        <dbReference type="ARBA" id="ARBA00022452"/>
    </source>
</evidence>
<dbReference type="InterPro" id="IPR012910">
    <property type="entry name" value="Plug_dom"/>
</dbReference>
<dbReference type="InterPro" id="IPR008969">
    <property type="entry name" value="CarboxyPept-like_regulatory"/>
</dbReference>
<accession>A0A6I6JZE5</accession>
<evidence type="ECO:0000259" key="11">
    <source>
        <dbReference type="Pfam" id="PF07715"/>
    </source>
</evidence>
<keyword evidence="5 9" id="KW-0798">TonB box</keyword>
<keyword evidence="13" id="KW-1185">Reference proteome</keyword>
<dbReference type="AlphaFoldDB" id="A0A6I6JZE5"/>
<evidence type="ECO:0000256" key="8">
    <source>
        <dbReference type="PROSITE-ProRule" id="PRU01360"/>
    </source>
</evidence>
<dbReference type="SUPFAM" id="SSF56935">
    <property type="entry name" value="Porins"/>
    <property type="match status" value="1"/>
</dbReference>
<dbReference type="NCBIfam" id="TIGR04056">
    <property type="entry name" value="OMP_RagA_SusC"/>
    <property type="match status" value="1"/>
</dbReference>
<evidence type="ECO:0000259" key="10">
    <source>
        <dbReference type="Pfam" id="PF00593"/>
    </source>
</evidence>
<dbReference type="Gene3D" id="2.40.170.20">
    <property type="entry name" value="TonB-dependent receptor, beta-barrel domain"/>
    <property type="match status" value="1"/>
</dbReference>
<dbReference type="GO" id="GO:0009279">
    <property type="term" value="C:cell outer membrane"/>
    <property type="evidence" value="ECO:0007669"/>
    <property type="project" value="UniProtKB-SubCell"/>
</dbReference>
<evidence type="ECO:0000313" key="12">
    <source>
        <dbReference type="EMBL" id="QGY47971.1"/>
    </source>
</evidence>
<dbReference type="InterPro" id="IPR037066">
    <property type="entry name" value="Plug_dom_sf"/>
</dbReference>
<dbReference type="InterPro" id="IPR000531">
    <property type="entry name" value="Beta-barrel_TonB"/>
</dbReference>
<evidence type="ECO:0000256" key="7">
    <source>
        <dbReference type="ARBA" id="ARBA00023237"/>
    </source>
</evidence>
<organism evidence="12 13">
    <name type="scientific">Maribellus comscasis</name>
    <dbReference type="NCBI Taxonomy" id="2681766"/>
    <lineage>
        <taxon>Bacteria</taxon>
        <taxon>Pseudomonadati</taxon>
        <taxon>Bacteroidota</taxon>
        <taxon>Bacteroidia</taxon>
        <taxon>Marinilabiliales</taxon>
        <taxon>Prolixibacteraceae</taxon>
        <taxon>Maribellus</taxon>
    </lineage>
</organism>
<evidence type="ECO:0000256" key="6">
    <source>
        <dbReference type="ARBA" id="ARBA00023136"/>
    </source>
</evidence>
<comment type="subcellular location">
    <subcellularLocation>
        <location evidence="1 8">Cell outer membrane</location>
        <topology evidence="1 8">Multi-pass membrane protein</topology>
    </subcellularLocation>
</comment>
<proteinExistence type="inferred from homology"/>
<evidence type="ECO:0000256" key="9">
    <source>
        <dbReference type="RuleBase" id="RU003357"/>
    </source>
</evidence>
<dbReference type="Pfam" id="PF13715">
    <property type="entry name" value="CarbopepD_reg_2"/>
    <property type="match status" value="1"/>
</dbReference>
<dbReference type="SUPFAM" id="SSF49464">
    <property type="entry name" value="Carboxypeptidase regulatory domain-like"/>
    <property type="match status" value="1"/>
</dbReference>
<dbReference type="Gene3D" id="2.60.40.1120">
    <property type="entry name" value="Carboxypeptidase-like, regulatory domain"/>
    <property type="match status" value="1"/>
</dbReference>
<dbReference type="PROSITE" id="PS52016">
    <property type="entry name" value="TONB_DEPENDENT_REC_3"/>
    <property type="match status" value="1"/>
</dbReference>
<dbReference type="FunFam" id="2.60.40.1120:FF:000003">
    <property type="entry name" value="Outer membrane protein Omp121"/>
    <property type="match status" value="1"/>
</dbReference>
<comment type="similarity">
    <text evidence="8 9">Belongs to the TonB-dependent receptor family.</text>
</comment>
<dbReference type="InterPro" id="IPR023997">
    <property type="entry name" value="TonB-dep_OMP_SusC/RagA_CS"/>
</dbReference>
<dbReference type="Gene3D" id="2.170.130.10">
    <property type="entry name" value="TonB-dependent receptor, plug domain"/>
    <property type="match status" value="1"/>
</dbReference>
<dbReference type="KEGG" id="mcos:GM418_31240"/>
<keyword evidence="3 8" id="KW-1134">Transmembrane beta strand</keyword>
<keyword evidence="6 8" id="KW-0472">Membrane</keyword>
<dbReference type="InterPro" id="IPR036942">
    <property type="entry name" value="Beta-barrel_TonB_sf"/>
</dbReference>
<gene>
    <name evidence="12" type="ORF">GM418_31240</name>
</gene>
<dbReference type="EMBL" id="CP046401">
    <property type="protein sequence ID" value="QGY47971.1"/>
    <property type="molecule type" value="Genomic_DNA"/>
</dbReference>
<name>A0A6I6JZE5_9BACT</name>
<evidence type="ECO:0000256" key="4">
    <source>
        <dbReference type="ARBA" id="ARBA00022692"/>
    </source>
</evidence>
<dbReference type="NCBIfam" id="TIGR04057">
    <property type="entry name" value="SusC_RagA_signa"/>
    <property type="match status" value="1"/>
</dbReference>
<dbReference type="Proteomes" id="UP000428260">
    <property type="component" value="Chromosome"/>
</dbReference>
<keyword evidence="4 8" id="KW-0812">Transmembrane</keyword>
<evidence type="ECO:0000313" key="13">
    <source>
        <dbReference type="Proteomes" id="UP000428260"/>
    </source>
</evidence>
<keyword evidence="7 8" id="KW-0998">Cell outer membrane</keyword>
<dbReference type="InterPro" id="IPR023996">
    <property type="entry name" value="TonB-dep_OMP_SusC/RagA"/>
</dbReference>
<dbReference type="InterPro" id="IPR039426">
    <property type="entry name" value="TonB-dep_rcpt-like"/>
</dbReference>
<feature type="domain" description="TonB-dependent receptor plug" evidence="11">
    <location>
        <begin position="229"/>
        <end position="335"/>
    </location>
</feature>
<evidence type="ECO:0000256" key="5">
    <source>
        <dbReference type="ARBA" id="ARBA00023077"/>
    </source>
</evidence>
<sequence length="1136" mass="128464">MKKNLITHFFLLRRKCKKLLLLMRLTLLLLFATFLGTSASVYSQSVRINLDLKDASLEKVFHDIQSQTEFDFFYKNEHLPTNKTYNIKFVDKSIDKVLDEVLQGTGLIYRVLNKDIVVTRGENSDSGGEKLFSEQQTKMITGTVTDENSTPLPGVTVLVPGTTTGAVTNVDGMFELSVPANTASLTFSFIGLKTQEVQLNNRTTLNVQMEQDVIGLDEVVAVGYGVMKKSDLTGSVASVDAKAMDRQAATNVSELLRSALPGLNTGISTSAKGSSSLEIRGPTSLGATNSPLVVVDDIIYQGDISDINPVDIEKVDVLKDASSAAIYGAKAASGVVIITTKKGREAKPTINVRSTVGIAKINKMESVYSPEEYLDYRRDVLDRFDISSPAGYYTNPENLPDGVSLEQWLEYDNLQGTSTPPEDIWLGRLQLQQVEVDNYKAGNTLDWGDILFKTGLRTDNNVSLSGKTDNFSYYTSLGYVSNEGVQIYQKYQNFRARINLDADVTKFLSVGTNIQANESREPTGIPGAVSLYDKNSPYGSLYYEDGTYKHEPHDDNLGGNPYLYEYKDNFYRQREVFANIYGKITFPLGFSYKINWVNRFTSAQDYRFTPSKASLGEGGASGSRRESNRYAWMIDHILKWNKTFNNIHDFDVTILYNVEEDNYWYSYQSNSEFDPNESLTYHNLSIGASPEISNNDTRSTGDAFMARLNYGLLDRYLLTLSVRRDGYSAFGQKNPRAVFPAAAFGWRLSEEEFVNIEWLSNLKLRLSWGENGNREIGRYAALSQMNTTKYIYDHSSVTGIYSTNLANQELKWERTAAYNIGLDFAVLDGRISGAIDAYHMSTTDLLLERTLPNITGYGSVYSNLGEVQNQGLEFTLNTVNVEKADFSWNSTLSFWFNRNEIKHLYGDMVDVVDENGDVIGQREEDDIQNGWYIGHAIDEIFDYKILGIWQLGEEEEAEIYGRAPGDAKLLDVNDDGIINYDDKVFQGYKKPRYRVSLRNDFSYRNFDVSFLLNSYLDYYSANNQHFNYRVGQERLNKIKTPYWTVDNPTNEWTRLYSNNNSPATNWWESKSFIRIQNITMGYNVPRSSLAKLDIERLRLFVNVQNLPAISGWQYDWDVETGNPTPMIFTFGVDLSL</sequence>
<reference evidence="12 13" key="1">
    <citation type="submission" date="2019-11" db="EMBL/GenBank/DDBJ databases">
        <authorList>
            <person name="Zheng R.K."/>
            <person name="Sun C.M."/>
        </authorList>
    </citation>
    <scope>NUCLEOTIDE SEQUENCE [LARGE SCALE GENOMIC DNA]</scope>
    <source>
        <strain evidence="12 13">WC007</strain>
    </source>
</reference>
<feature type="domain" description="TonB-dependent receptor-like beta-barrel" evidence="10">
    <location>
        <begin position="532"/>
        <end position="1106"/>
    </location>
</feature>
<dbReference type="Pfam" id="PF07715">
    <property type="entry name" value="Plug"/>
    <property type="match status" value="1"/>
</dbReference>
<evidence type="ECO:0000256" key="1">
    <source>
        <dbReference type="ARBA" id="ARBA00004571"/>
    </source>
</evidence>
<evidence type="ECO:0000256" key="2">
    <source>
        <dbReference type="ARBA" id="ARBA00022448"/>
    </source>
</evidence>
<keyword evidence="2 8" id="KW-0813">Transport</keyword>